<evidence type="ECO:0000259" key="2">
    <source>
        <dbReference type="Pfam" id="PF13556"/>
    </source>
</evidence>
<dbReference type="PANTHER" id="PTHR33744">
    <property type="entry name" value="CARBOHYDRATE DIACID REGULATOR"/>
    <property type="match status" value="1"/>
</dbReference>
<dbReference type="InterPro" id="IPR041522">
    <property type="entry name" value="CdaR_GGDEF"/>
</dbReference>
<reference evidence="4 5" key="1">
    <citation type="submission" date="2019-09" db="EMBL/GenBank/DDBJ databases">
        <title>Bacillus ochoae sp. nov., Paenibacillus whitsoniae sp. nov., Paenibacillus spiritus sp. nov. Isolated from the Mars Exploration Rover during spacecraft assembly.</title>
        <authorList>
            <person name="Seuylemezian A."/>
            <person name="Vaishampayan P."/>
        </authorList>
    </citation>
    <scope>NUCLEOTIDE SEQUENCE [LARGE SCALE GENOMIC DNA]</scope>
    <source>
        <strain evidence="4 5">MER_111</strain>
    </source>
</reference>
<gene>
    <name evidence="4" type="ORF">F4V43_17415</name>
</gene>
<comment type="caution">
    <text evidence="4">The sequence shown here is derived from an EMBL/GenBank/DDBJ whole genome shotgun (WGS) entry which is preliminary data.</text>
</comment>
<feature type="domain" description="CdaR GGDEF-like" evidence="3">
    <location>
        <begin position="168"/>
        <end position="288"/>
    </location>
</feature>
<dbReference type="InterPro" id="IPR051448">
    <property type="entry name" value="CdaR-like_regulators"/>
</dbReference>
<dbReference type="PANTHER" id="PTHR33744:SF1">
    <property type="entry name" value="DNA-BINDING TRANSCRIPTIONAL ACTIVATOR ADER"/>
    <property type="match status" value="1"/>
</dbReference>
<dbReference type="Pfam" id="PF17853">
    <property type="entry name" value="GGDEF_2"/>
    <property type="match status" value="1"/>
</dbReference>
<organism evidence="4 5">
    <name type="scientific">Paenibacillus spiritus</name>
    <dbReference type="NCBI Taxonomy" id="2496557"/>
    <lineage>
        <taxon>Bacteria</taxon>
        <taxon>Bacillati</taxon>
        <taxon>Bacillota</taxon>
        <taxon>Bacilli</taxon>
        <taxon>Bacillales</taxon>
        <taxon>Paenibacillaceae</taxon>
        <taxon>Paenibacillus</taxon>
    </lineage>
</organism>
<dbReference type="Pfam" id="PF13556">
    <property type="entry name" value="HTH_30"/>
    <property type="match status" value="1"/>
</dbReference>
<evidence type="ECO:0008006" key="6">
    <source>
        <dbReference type="Google" id="ProtNLM"/>
    </source>
</evidence>
<protein>
    <recommendedName>
        <fullName evidence="6">PucR family transcriptional regulator</fullName>
    </recommendedName>
</protein>
<sequence>MEHSFDRSFDSLESLADALGDSLQAQVTIEDENHHVIGYSSHRFESDPARISTIIGKKVPSAVIAGLRQQGILQALENAAGPLRIPALPEVGLGPRLAVCLKHRGEVLGYIWVVDTGDLRLGLAEAIVEQAARSAGRYLLKQRGWKARQEKTQEDFFWKLLTSYYETESSIARDAEALSILLPGAYHIGVFECGRRVDENVQLRFRQAFAAENKIRLLFQTCEHERIIALFSFAGWRGGPLGRAELLRQLVERAGGEGGGRSAGCSMETREYRQAGAAYREAKAVLELRRLFPYHARSLLLYEDAGFLRHLPDIMEIKRAGTRPSPFLQPLLDHDEEHKSELLRTLAVYLSLDSHLKESAAYLHIHTNTLMYRLNRIAEIAGVSLKNAHYRTSVYIDLLTEQTERVNMWLAAHPDLG</sequence>
<proteinExistence type="inferred from homology"/>
<dbReference type="InterPro" id="IPR042070">
    <property type="entry name" value="PucR_C-HTH_sf"/>
</dbReference>
<evidence type="ECO:0000259" key="3">
    <source>
        <dbReference type="Pfam" id="PF17853"/>
    </source>
</evidence>
<dbReference type="Gene3D" id="1.10.10.2840">
    <property type="entry name" value="PucR C-terminal helix-turn-helix domain"/>
    <property type="match status" value="1"/>
</dbReference>
<keyword evidence="5" id="KW-1185">Reference proteome</keyword>
<name>A0A5J5FVG3_9BACL</name>
<accession>A0A5J5FVG3</accession>
<dbReference type="EMBL" id="VYKK01000029">
    <property type="protein sequence ID" value="KAA8997541.1"/>
    <property type="molecule type" value="Genomic_DNA"/>
</dbReference>
<dbReference type="RefSeq" id="WP_150459540.1">
    <property type="nucleotide sequence ID" value="NZ_VYKK01000029.1"/>
</dbReference>
<dbReference type="Proteomes" id="UP000367750">
    <property type="component" value="Unassembled WGS sequence"/>
</dbReference>
<dbReference type="InterPro" id="IPR025736">
    <property type="entry name" value="PucR_C-HTH_dom"/>
</dbReference>
<evidence type="ECO:0000313" key="5">
    <source>
        <dbReference type="Proteomes" id="UP000367750"/>
    </source>
</evidence>
<dbReference type="AlphaFoldDB" id="A0A5J5FVG3"/>
<comment type="similarity">
    <text evidence="1">Belongs to the CdaR family.</text>
</comment>
<dbReference type="OrthoDB" id="9792148at2"/>
<evidence type="ECO:0000256" key="1">
    <source>
        <dbReference type="ARBA" id="ARBA00006754"/>
    </source>
</evidence>
<feature type="domain" description="PucR C-terminal helix-turn-helix" evidence="2">
    <location>
        <begin position="342"/>
        <end position="399"/>
    </location>
</feature>
<evidence type="ECO:0000313" key="4">
    <source>
        <dbReference type="EMBL" id="KAA8997541.1"/>
    </source>
</evidence>